<keyword evidence="4" id="KW-0130">Cell adhesion</keyword>
<comment type="subcellular location">
    <subcellularLocation>
        <location evidence="1">Cell junction</location>
    </subcellularLocation>
</comment>
<feature type="repeat" description="ARM" evidence="6">
    <location>
        <begin position="392"/>
        <end position="434"/>
    </location>
</feature>
<evidence type="ECO:0000313" key="8">
    <source>
        <dbReference type="Proteomes" id="UP000261420"/>
    </source>
</evidence>
<dbReference type="PROSITE" id="PS50176">
    <property type="entry name" value="ARM_REPEAT"/>
    <property type="match status" value="2"/>
</dbReference>
<dbReference type="SUPFAM" id="SSF48371">
    <property type="entry name" value="ARM repeat"/>
    <property type="match status" value="1"/>
</dbReference>
<feature type="repeat" description="ARM" evidence="6">
    <location>
        <begin position="350"/>
        <end position="392"/>
    </location>
</feature>
<dbReference type="GO" id="GO:0005634">
    <property type="term" value="C:nucleus"/>
    <property type="evidence" value="ECO:0007669"/>
    <property type="project" value="TreeGrafter"/>
</dbReference>
<dbReference type="InterPro" id="IPR016024">
    <property type="entry name" value="ARM-type_fold"/>
</dbReference>
<keyword evidence="5" id="KW-0965">Cell junction</keyword>
<dbReference type="InterPro" id="IPR011989">
    <property type="entry name" value="ARM-like"/>
</dbReference>
<evidence type="ECO:0000256" key="6">
    <source>
        <dbReference type="PROSITE-ProRule" id="PRU00259"/>
    </source>
</evidence>
<keyword evidence="8" id="KW-1185">Reference proteome</keyword>
<dbReference type="GO" id="GO:0005886">
    <property type="term" value="C:plasma membrane"/>
    <property type="evidence" value="ECO:0007669"/>
    <property type="project" value="TreeGrafter"/>
</dbReference>
<dbReference type="GO" id="GO:0098609">
    <property type="term" value="P:cell-cell adhesion"/>
    <property type="evidence" value="ECO:0007669"/>
    <property type="project" value="InterPro"/>
</dbReference>
<dbReference type="RefSeq" id="XP_022598192.1">
    <property type="nucleotide sequence ID" value="XM_022742471.1"/>
</dbReference>
<dbReference type="PANTHER" id="PTHR10372:SF1">
    <property type="entry name" value="PLAKOPHILIN-3"/>
    <property type="match status" value="1"/>
</dbReference>
<name>A0A3B4UAL2_SERDU</name>
<dbReference type="Gene3D" id="1.25.10.10">
    <property type="entry name" value="Leucine-rich Repeat Variant"/>
    <property type="match status" value="1"/>
</dbReference>
<dbReference type="STRING" id="41447.ENSSDUP00000015699"/>
<evidence type="ECO:0000256" key="3">
    <source>
        <dbReference type="ARBA" id="ARBA00022737"/>
    </source>
</evidence>
<evidence type="ECO:0000256" key="5">
    <source>
        <dbReference type="ARBA" id="ARBA00022949"/>
    </source>
</evidence>
<keyword evidence="3" id="KW-0677">Repeat</keyword>
<dbReference type="AlphaFoldDB" id="A0A3B4UAL2"/>
<dbReference type="PANTHER" id="PTHR10372">
    <property type="entry name" value="PLAKOPHILLIN-RELATED"/>
    <property type="match status" value="1"/>
</dbReference>
<dbReference type="GO" id="GO:0005912">
    <property type="term" value="C:adherens junction"/>
    <property type="evidence" value="ECO:0007669"/>
    <property type="project" value="TreeGrafter"/>
</dbReference>
<protein>
    <submittedName>
        <fullName evidence="7">Plakophilin 3b</fullName>
    </submittedName>
</protein>
<comment type="similarity">
    <text evidence="2">Belongs to the beta-catenin family.</text>
</comment>
<dbReference type="InterPro" id="IPR000225">
    <property type="entry name" value="Armadillo"/>
</dbReference>
<proteinExistence type="inferred from homology"/>
<evidence type="ECO:0000313" key="7">
    <source>
        <dbReference type="Ensembl" id="ENSSDUP00000015699.1"/>
    </source>
</evidence>
<dbReference type="GO" id="GO:0005737">
    <property type="term" value="C:cytoplasm"/>
    <property type="evidence" value="ECO:0007669"/>
    <property type="project" value="TreeGrafter"/>
</dbReference>
<evidence type="ECO:0000256" key="4">
    <source>
        <dbReference type="ARBA" id="ARBA00022889"/>
    </source>
</evidence>
<reference evidence="7" key="1">
    <citation type="submission" date="2025-08" db="UniProtKB">
        <authorList>
            <consortium name="Ensembl"/>
        </authorList>
    </citation>
    <scope>IDENTIFICATION</scope>
</reference>
<organism evidence="7 8">
    <name type="scientific">Seriola dumerili</name>
    <name type="common">Greater amberjack</name>
    <name type="synonym">Caranx dumerili</name>
    <dbReference type="NCBI Taxonomy" id="41447"/>
    <lineage>
        <taxon>Eukaryota</taxon>
        <taxon>Metazoa</taxon>
        <taxon>Chordata</taxon>
        <taxon>Craniata</taxon>
        <taxon>Vertebrata</taxon>
        <taxon>Euteleostomi</taxon>
        <taxon>Actinopterygii</taxon>
        <taxon>Neopterygii</taxon>
        <taxon>Teleostei</taxon>
        <taxon>Neoteleostei</taxon>
        <taxon>Acanthomorphata</taxon>
        <taxon>Carangaria</taxon>
        <taxon>Carangiformes</taxon>
        <taxon>Carangidae</taxon>
        <taxon>Seriola</taxon>
    </lineage>
</organism>
<dbReference type="OMA" id="WQHHASR"/>
<evidence type="ECO:0000256" key="2">
    <source>
        <dbReference type="ARBA" id="ARBA00005462"/>
    </source>
</evidence>
<dbReference type="Ensembl" id="ENSSDUT00000015986.1">
    <property type="protein sequence ID" value="ENSSDUP00000015699.1"/>
    <property type="gene ID" value="ENSSDUG00000011457.1"/>
</dbReference>
<dbReference type="GeneTree" id="ENSGT00940000159515"/>
<reference evidence="7" key="2">
    <citation type="submission" date="2025-09" db="UniProtKB">
        <authorList>
            <consortium name="Ensembl"/>
        </authorList>
    </citation>
    <scope>IDENTIFICATION</scope>
</reference>
<dbReference type="GeneID" id="111219723"/>
<dbReference type="InterPro" id="IPR028435">
    <property type="entry name" value="Plakophilin/d_Catenin"/>
</dbReference>
<dbReference type="Proteomes" id="UP000261420">
    <property type="component" value="Unplaced"/>
</dbReference>
<dbReference type="SMART" id="SM00185">
    <property type="entry name" value="ARM"/>
    <property type="match status" value="6"/>
</dbReference>
<accession>A0A3B4UAL2</accession>
<evidence type="ECO:0000256" key="1">
    <source>
        <dbReference type="ARBA" id="ARBA00004282"/>
    </source>
</evidence>
<dbReference type="Pfam" id="PF00514">
    <property type="entry name" value="Arm"/>
    <property type="match status" value="2"/>
</dbReference>
<sequence length="777" mass="85813">MSVAVAVAEGCFLSALQPNSSCTAYVVPSGGPCPDPVAKARRVQEQVRMRLAEKKSSSLPRLDDSLVGSTDYSLPAGKTFSHGFSSRSMIHTPSRVMAVPTVPLHSSGFSSRSAAETSSKVNHKGTSMVQSNFQTYQSQSRSRRSKSLCQGDQEGFPLTVLDAPENTSYQINVPPPGTLRRSLSGILAQERGHWQEELPCQYTYKGPSHRTISRITNRQQHYQQQGSAFEREGWQGTGRSVPMAGDGWGTQWQQHVSRANHAMGAGQYQASLHRAASLRSVRSVGKGVDVLDGASIHSNDPLGEMHGLDMATAVRYLSESDTALQVLGAAYIQHQCYHSNDAKNQVRALHGVPALVQLFTSENREVQRYATGATRNLIYENSDNKVALINAGGVTRLVSILSEPDEELRKTITGVLWNLSSRDNLKEKLSKEALPELTEKVLIPLCNSIPLNPSEREIFYNTTGCLRNLSSVNERTRQKMRDMRGLVDSLVSYIEQEEKGDDKGLENSLCVMRNLSYQLYTELPPSVRLRLEGQTRASASRENTSIDCFTLYSKKNTERNQNLSIMSEVSRQPKGSEWLWHPKVVALYKLVLENRDISSTSREAAIGALQNITTGDTRWSSVMSGVVMEQERMLPILLDLLDTNSDMELRSLTGLLRNLARHSNNKDHTAKNMVNVLVSKLPSDGLQKTPSSEVVVNICGALNHLVACSSIAARDISYFNGLPKLVGIKSFHDSSSGSLKASRAASTVLCNMFQYNKLHKDYKLKGFARRDFTDATI</sequence>